<dbReference type="InterPro" id="IPR035093">
    <property type="entry name" value="RelE/ParE_toxin_dom_sf"/>
</dbReference>
<sequence>MKIHFTKRAESTYRRLPPQIQKKVDKQLLLLASNYRHPSLRTRKMGGEDHFEGRIDKKHRFTFVVESGDIYILTIGLHDEGLGKN</sequence>
<dbReference type="AlphaFoldDB" id="A0A1F5GBK3"/>
<dbReference type="Gene3D" id="3.30.2310.20">
    <property type="entry name" value="RelE-like"/>
    <property type="match status" value="1"/>
</dbReference>
<evidence type="ECO:0000313" key="1">
    <source>
        <dbReference type="EMBL" id="OGD89207.1"/>
    </source>
</evidence>
<dbReference type="STRING" id="1797714.A3D04_00100"/>
<protein>
    <recommendedName>
        <fullName evidence="3">Cytotoxic translational repressor of toxin-antitoxin stability system</fullName>
    </recommendedName>
</protein>
<name>A0A1F5GBK3_9BACT</name>
<organism evidence="1 2">
    <name type="scientific">Candidatus Curtissbacteria bacterium RIFCSPHIGHO2_02_FULL_40_16b</name>
    <dbReference type="NCBI Taxonomy" id="1797714"/>
    <lineage>
        <taxon>Bacteria</taxon>
        <taxon>Candidatus Curtissiibacteriota</taxon>
    </lineage>
</organism>
<evidence type="ECO:0008006" key="3">
    <source>
        <dbReference type="Google" id="ProtNLM"/>
    </source>
</evidence>
<proteinExistence type="predicted"/>
<accession>A0A1F5GBK3</accession>
<reference evidence="1 2" key="1">
    <citation type="journal article" date="2016" name="Nat. Commun.">
        <title>Thousands of microbial genomes shed light on interconnected biogeochemical processes in an aquifer system.</title>
        <authorList>
            <person name="Anantharaman K."/>
            <person name="Brown C.T."/>
            <person name="Hug L.A."/>
            <person name="Sharon I."/>
            <person name="Castelle C.J."/>
            <person name="Probst A.J."/>
            <person name="Thomas B.C."/>
            <person name="Singh A."/>
            <person name="Wilkins M.J."/>
            <person name="Karaoz U."/>
            <person name="Brodie E.L."/>
            <person name="Williams K.H."/>
            <person name="Hubbard S.S."/>
            <person name="Banfield J.F."/>
        </authorList>
    </citation>
    <scope>NUCLEOTIDE SEQUENCE [LARGE SCALE GENOMIC DNA]</scope>
</reference>
<comment type="caution">
    <text evidence="1">The sequence shown here is derived from an EMBL/GenBank/DDBJ whole genome shotgun (WGS) entry which is preliminary data.</text>
</comment>
<dbReference type="EMBL" id="MFBD01000009">
    <property type="protein sequence ID" value="OGD89207.1"/>
    <property type="molecule type" value="Genomic_DNA"/>
</dbReference>
<gene>
    <name evidence="1" type="ORF">A3D04_00100</name>
</gene>
<dbReference type="SUPFAM" id="SSF143011">
    <property type="entry name" value="RelE-like"/>
    <property type="match status" value="1"/>
</dbReference>
<dbReference type="Proteomes" id="UP000177369">
    <property type="component" value="Unassembled WGS sequence"/>
</dbReference>
<evidence type="ECO:0000313" key="2">
    <source>
        <dbReference type="Proteomes" id="UP000177369"/>
    </source>
</evidence>